<gene>
    <name evidence="3" type="ORF">Q764_13080</name>
</gene>
<evidence type="ECO:0000259" key="2">
    <source>
        <dbReference type="Pfam" id="PF11396"/>
    </source>
</evidence>
<evidence type="ECO:0000313" key="4">
    <source>
        <dbReference type="Proteomes" id="UP000030121"/>
    </source>
</evidence>
<dbReference type="SUPFAM" id="SSF160574">
    <property type="entry name" value="BT0923-like"/>
    <property type="match status" value="1"/>
</dbReference>
<dbReference type="eggNOG" id="COG3212">
    <property type="taxonomic scope" value="Bacteria"/>
</dbReference>
<dbReference type="OrthoDB" id="1121502at2"/>
<dbReference type="EMBL" id="JRLW01000020">
    <property type="protein sequence ID" value="KGO87181.1"/>
    <property type="molecule type" value="Genomic_DNA"/>
</dbReference>
<keyword evidence="1" id="KW-0732">Signal</keyword>
<dbReference type="Gene3D" id="3.10.450.360">
    <property type="match status" value="1"/>
</dbReference>
<feature type="domain" description="Putative beta-lactamase-inhibitor-like PepSY-like" evidence="2">
    <location>
        <begin position="55"/>
        <end position="144"/>
    </location>
</feature>
<proteinExistence type="predicted"/>
<dbReference type="Pfam" id="PF11396">
    <property type="entry name" value="PepSY_like"/>
    <property type="match status" value="1"/>
</dbReference>
<dbReference type="Proteomes" id="UP000030121">
    <property type="component" value="Unassembled WGS sequence"/>
</dbReference>
<organism evidence="3 4">
    <name type="scientific">Flavobacterium suncheonense GH29-5 = DSM 17707</name>
    <dbReference type="NCBI Taxonomy" id="1121899"/>
    <lineage>
        <taxon>Bacteria</taxon>
        <taxon>Pseudomonadati</taxon>
        <taxon>Bacteroidota</taxon>
        <taxon>Flavobacteriia</taxon>
        <taxon>Flavobacteriales</taxon>
        <taxon>Flavobacteriaceae</taxon>
        <taxon>Flavobacterium</taxon>
    </lineage>
</organism>
<protein>
    <recommendedName>
        <fullName evidence="2">Putative beta-lactamase-inhibitor-like PepSY-like domain-containing protein</fullName>
    </recommendedName>
</protein>
<dbReference type="InterPro" id="IPR021533">
    <property type="entry name" value="PepSY-like"/>
</dbReference>
<evidence type="ECO:0000313" key="3">
    <source>
        <dbReference type="EMBL" id="KGO87181.1"/>
    </source>
</evidence>
<reference evidence="3 4" key="1">
    <citation type="submission" date="2013-09" db="EMBL/GenBank/DDBJ databases">
        <authorList>
            <person name="Zeng Z."/>
            <person name="Chen C."/>
        </authorList>
    </citation>
    <scope>NUCLEOTIDE SEQUENCE [LARGE SCALE GENOMIC DNA]</scope>
    <source>
        <strain evidence="3 4">GH29-5</strain>
    </source>
</reference>
<feature type="chain" id="PRO_5001991903" description="Putative beta-lactamase-inhibitor-like PepSY-like domain-containing protein" evidence="1">
    <location>
        <begin position="22"/>
        <end position="149"/>
    </location>
</feature>
<sequence length="149" mass="16756">MKKVFLMGSLVLALFANTASAQDLHQSQVPSLVLNSFQKAFPKATDVEWELDGQNYKAEFETGLLGTDHDVWYSKTGTLIRHKEEISKNKLPQKVLAKINRDFNGYRADDVKKITEGGKTTYTLELKSFTKEWKVALDSEGTLLSKVAD</sequence>
<dbReference type="RefSeq" id="WP_026981490.1">
    <property type="nucleotide sequence ID" value="NZ_JRLW01000020.1"/>
</dbReference>
<keyword evidence="4" id="KW-1185">Reference proteome</keyword>
<dbReference type="STRING" id="1121899.GCA_000430025_01259"/>
<dbReference type="AlphaFoldDB" id="A0A0A2M6H0"/>
<accession>A0A0A2M6H0</accession>
<feature type="signal peptide" evidence="1">
    <location>
        <begin position="1"/>
        <end position="21"/>
    </location>
</feature>
<name>A0A0A2M6H0_9FLAO</name>
<evidence type="ECO:0000256" key="1">
    <source>
        <dbReference type="SAM" id="SignalP"/>
    </source>
</evidence>
<comment type="caution">
    <text evidence="3">The sequence shown here is derived from an EMBL/GenBank/DDBJ whole genome shotgun (WGS) entry which is preliminary data.</text>
</comment>